<dbReference type="InterPro" id="IPR043519">
    <property type="entry name" value="NT_sf"/>
</dbReference>
<accession>A0A9D2QIX3</accession>
<proteinExistence type="predicted"/>
<comment type="caution">
    <text evidence="3">The sequence shown here is derived from an EMBL/GenBank/DDBJ whole genome shotgun (WGS) entry which is preliminary data.</text>
</comment>
<dbReference type="Pfam" id="PF04229">
    <property type="entry name" value="GrpB"/>
    <property type="match status" value="1"/>
</dbReference>
<sequence>MARAVRGRTRPDPHCPGNHGNTSRAHRQHLRPRTRGKARDRHQRQHGGRRHPLFRDWLRDSGPQNLADREAYGELKLSLSGRTWEDMAVYNDRKGPLIAEIMTRAEKWAEATGWHLCPRP</sequence>
<gene>
    <name evidence="3" type="ORF">H9751_12630</name>
</gene>
<dbReference type="SUPFAM" id="SSF81301">
    <property type="entry name" value="Nucleotidyltransferase"/>
    <property type="match status" value="1"/>
</dbReference>
<name>A0A9D2QIX3_9CORY</name>
<feature type="region of interest" description="Disordered" evidence="2">
    <location>
        <begin position="1"/>
        <end position="60"/>
    </location>
</feature>
<dbReference type="InterPro" id="IPR007344">
    <property type="entry name" value="GrpB/CoaE"/>
</dbReference>
<dbReference type="Gene3D" id="3.30.460.10">
    <property type="entry name" value="Beta Polymerase, domain 2"/>
    <property type="match status" value="1"/>
</dbReference>
<evidence type="ECO:0000256" key="1">
    <source>
        <dbReference type="ARBA" id="ARBA00022993"/>
    </source>
</evidence>
<evidence type="ECO:0000313" key="3">
    <source>
        <dbReference type="EMBL" id="HJC86357.1"/>
    </source>
</evidence>
<reference evidence="3" key="1">
    <citation type="journal article" date="2021" name="PeerJ">
        <title>Extensive microbial diversity within the chicken gut microbiome revealed by metagenomics and culture.</title>
        <authorList>
            <person name="Gilroy R."/>
            <person name="Ravi A."/>
            <person name="Getino M."/>
            <person name="Pursley I."/>
            <person name="Horton D.L."/>
            <person name="Alikhan N.F."/>
            <person name="Baker D."/>
            <person name="Gharbi K."/>
            <person name="Hall N."/>
            <person name="Watson M."/>
            <person name="Adriaenssens E.M."/>
            <person name="Foster-Nyarko E."/>
            <person name="Jarju S."/>
            <person name="Secka A."/>
            <person name="Antonio M."/>
            <person name="Oren A."/>
            <person name="Chaudhuri R.R."/>
            <person name="La Ragione R."/>
            <person name="Hildebrand F."/>
            <person name="Pallen M.J."/>
        </authorList>
    </citation>
    <scope>NUCLEOTIDE SEQUENCE</scope>
    <source>
        <strain evidence="3">ChiHjej13B12-4958</strain>
    </source>
</reference>
<keyword evidence="1" id="KW-0173">Coenzyme A biosynthesis</keyword>
<dbReference type="Proteomes" id="UP000823858">
    <property type="component" value="Unassembled WGS sequence"/>
</dbReference>
<reference evidence="3" key="2">
    <citation type="submission" date="2021-04" db="EMBL/GenBank/DDBJ databases">
        <authorList>
            <person name="Gilroy R."/>
        </authorList>
    </citation>
    <scope>NUCLEOTIDE SEQUENCE</scope>
    <source>
        <strain evidence="3">ChiHjej13B12-4958</strain>
    </source>
</reference>
<protein>
    <submittedName>
        <fullName evidence="3">GrpB family protein</fullName>
    </submittedName>
</protein>
<dbReference type="GO" id="GO:0015937">
    <property type="term" value="P:coenzyme A biosynthetic process"/>
    <property type="evidence" value="ECO:0007669"/>
    <property type="project" value="UniProtKB-KW"/>
</dbReference>
<evidence type="ECO:0000313" key="4">
    <source>
        <dbReference type="Proteomes" id="UP000823858"/>
    </source>
</evidence>
<evidence type="ECO:0000256" key="2">
    <source>
        <dbReference type="SAM" id="MobiDB-lite"/>
    </source>
</evidence>
<organism evidence="3 4">
    <name type="scientific">Candidatus Corynebacterium faecigallinarum</name>
    <dbReference type="NCBI Taxonomy" id="2838528"/>
    <lineage>
        <taxon>Bacteria</taxon>
        <taxon>Bacillati</taxon>
        <taxon>Actinomycetota</taxon>
        <taxon>Actinomycetes</taxon>
        <taxon>Mycobacteriales</taxon>
        <taxon>Corynebacteriaceae</taxon>
        <taxon>Corynebacterium</taxon>
    </lineage>
</organism>
<dbReference type="AlphaFoldDB" id="A0A9D2QIX3"/>
<dbReference type="EMBL" id="DWVP01000024">
    <property type="protein sequence ID" value="HJC86357.1"/>
    <property type="molecule type" value="Genomic_DNA"/>
</dbReference>
<feature type="compositionally biased region" description="Basic residues" evidence="2">
    <location>
        <begin position="24"/>
        <end position="52"/>
    </location>
</feature>